<reference evidence="6" key="1">
    <citation type="submission" date="2024-07" db="EMBL/GenBank/DDBJ databases">
        <authorList>
            <person name="Li J."/>
            <person name="Wei H."/>
            <person name="Ma J."/>
        </authorList>
    </citation>
    <scope>NUCLEOTIDE SEQUENCE</scope>
    <source>
        <strain evidence="6">AMU7</strain>
    </source>
</reference>
<evidence type="ECO:0000313" key="6">
    <source>
        <dbReference type="EMBL" id="XDV71317.1"/>
    </source>
</evidence>
<sequence length="169" mass="18145">MSMREQILATARQLAISTGSIPSMDAVAAAAKVSKGGFTHHFRTKAALLEGLAVQAIESLDEALNAAVTRGNVVETWLRISMSQDDADLYRALLVSFTDLGENADGLLSLSAEASKRWEQLLAAELGDPVAASIVRLLGDGMVMNSLTREALPPVENILTWLEPRRNAE</sequence>
<keyword evidence="1" id="KW-0805">Transcription regulation</keyword>
<evidence type="ECO:0000256" key="1">
    <source>
        <dbReference type="ARBA" id="ARBA00023015"/>
    </source>
</evidence>
<evidence type="ECO:0000259" key="5">
    <source>
        <dbReference type="PROSITE" id="PS50977"/>
    </source>
</evidence>
<name>A0AB39YRZ6_9MICC</name>
<keyword evidence="3" id="KW-0804">Transcription</keyword>
<dbReference type="PROSITE" id="PS01081">
    <property type="entry name" value="HTH_TETR_1"/>
    <property type="match status" value="1"/>
</dbReference>
<dbReference type="PANTHER" id="PTHR30055:SF234">
    <property type="entry name" value="HTH-TYPE TRANSCRIPTIONAL REGULATOR BETI"/>
    <property type="match status" value="1"/>
</dbReference>
<dbReference type="PANTHER" id="PTHR30055">
    <property type="entry name" value="HTH-TYPE TRANSCRIPTIONAL REGULATOR RUTR"/>
    <property type="match status" value="1"/>
</dbReference>
<dbReference type="InterPro" id="IPR001647">
    <property type="entry name" value="HTH_TetR"/>
</dbReference>
<dbReference type="InterPro" id="IPR050109">
    <property type="entry name" value="HTH-type_TetR-like_transc_reg"/>
</dbReference>
<proteinExistence type="predicted"/>
<protein>
    <submittedName>
        <fullName evidence="6">TetR/AcrR family transcriptional regulator</fullName>
    </submittedName>
</protein>
<gene>
    <name evidence="6" type="ORF">ABQM86_20545</name>
</gene>
<evidence type="ECO:0000256" key="4">
    <source>
        <dbReference type="PROSITE-ProRule" id="PRU00335"/>
    </source>
</evidence>
<dbReference type="SUPFAM" id="SSF46689">
    <property type="entry name" value="Homeodomain-like"/>
    <property type="match status" value="1"/>
</dbReference>
<dbReference type="RefSeq" id="WP_369745449.1">
    <property type="nucleotide sequence ID" value="NZ_CP165735.1"/>
</dbReference>
<dbReference type="Pfam" id="PF00440">
    <property type="entry name" value="TetR_N"/>
    <property type="match status" value="1"/>
</dbReference>
<feature type="domain" description="HTH tetR-type" evidence="5">
    <location>
        <begin position="1"/>
        <end position="60"/>
    </location>
</feature>
<evidence type="ECO:0000256" key="2">
    <source>
        <dbReference type="ARBA" id="ARBA00023125"/>
    </source>
</evidence>
<feature type="DNA-binding region" description="H-T-H motif" evidence="4">
    <location>
        <begin position="23"/>
        <end position="42"/>
    </location>
</feature>
<dbReference type="InterPro" id="IPR023772">
    <property type="entry name" value="DNA-bd_HTH_TetR-type_CS"/>
</dbReference>
<accession>A0AB39YRZ6</accession>
<dbReference type="Gene3D" id="1.10.357.10">
    <property type="entry name" value="Tetracycline Repressor, domain 2"/>
    <property type="match status" value="1"/>
</dbReference>
<dbReference type="GO" id="GO:0000976">
    <property type="term" value="F:transcription cis-regulatory region binding"/>
    <property type="evidence" value="ECO:0007669"/>
    <property type="project" value="TreeGrafter"/>
</dbReference>
<evidence type="ECO:0000256" key="3">
    <source>
        <dbReference type="ARBA" id="ARBA00023163"/>
    </source>
</evidence>
<dbReference type="GO" id="GO:0003700">
    <property type="term" value="F:DNA-binding transcription factor activity"/>
    <property type="evidence" value="ECO:0007669"/>
    <property type="project" value="TreeGrafter"/>
</dbReference>
<dbReference type="PRINTS" id="PR00455">
    <property type="entry name" value="HTHTETR"/>
</dbReference>
<keyword evidence="2 4" id="KW-0238">DNA-binding</keyword>
<organism evidence="6">
    <name type="scientific">Paenarthrobacter sp. AMU7</name>
    <dbReference type="NCBI Taxonomy" id="3162492"/>
    <lineage>
        <taxon>Bacteria</taxon>
        <taxon>Bacillati</taxon>
        <taxon>Actinomycetota</taxon>
        <taxon>Actinomycetes</taxon>
        <taxon>Micrococcales</taxon>
        <taxon>Micrococcaceae</taxon>
        <taxon>Paenarthrobacter</taxon>
    </lineage>
</organism>
<dbReference type="PROSITE" id="PS50977">
    <property type="entry name" value="HTH_TETR_2"/>
    <property type="match status" value="1"/>
</dbReference>
<dbReference type="InterPro" id="IPR009057">
    <property type="entry name" value="Homeodomain-like_sf"/>
</dbReference>
<dbReference type="EMBL" id="CP165735">
    <property type="protein sequence ID" value="XDV71317.1"/>
    <property type="molecule type" value="Genomic_DNA"/>
</dbReference>
<dbReference type="AlphaFoldDB" id="A0AB39YRZ6"/>